<sequence length="98" mass="10958">MCSATAANAREGDYCSPDQARICTWTDVNYQGSQWDHDYAMPSGECIGLVVGVLSVKNRVYIAQRFWENLNCTGRNVLVFHNQDVPAFEFVVHGWGGI</sequence>
<organism evidence="1 2">
    <name type="scientific">Saccharothrix algeriensis</name>
    <dbReference type="NCBI Taxonomy" id="173560"/>
    <lineage>
        <taxon>Bacteria</taxon>
        <taxon>Bacillati</taxon>
        <taxon>Actinomycetota</taxon>
        <taxon>Actinomycetes</taxon>
        <taxon>Pseudonocardiales</taxon>
        <taxon>Pseudonocardiaceae</taxon>
        <taxon>Saccharothrix</taxon>
    </lineage>
</organism>
<evidence type="ECO:0000313" key="2">
    <source>
        <dbReference type="Proteomes" id="UP000671828"/>
    </source>
</evidence>
<reference evidence="1" key="1">
    <citation type="submission" date="2021-04" db="EMBL/GenBank/DDBJ databases">
        <title>Saccharothrix algeriensis WGS.</title>
        <authorList>
            <person name="Stuskova K."/>
            <person name="Hakalova E."/>
            <person name="Tebbal A.B."/>
            <person name="Eichmeier A."/>
        </authorList>
    </citation>
    <scope>NUCLEOTIDE SEQUENCE</scope>
    <source>
        <strain evidence="1">NRRL B-24137</strain>
    </source>
</reference>
<name>A0A8T8HYM7_9PSEU</name>
<gene>
    <name evidence="1" type="ORF">J7S33_32110</name>
</gene>
<dbReference type="Proteomes" id="UP000671828">
    <property type="component" value="Chromosome"/>
</dbReference>
<evidence type="ECO:0000313" key="1">
    <source>
        <dbReference type="EMBL" id="QTR03479.1"/>
    </source>
</evidence>
<dbReference type="Pfam" id="PF03995">
    <property type="entry name" value="Inhibitor_I36"/>
    <property type="match status" value="1"/>
</dbReference>
<dbReference type="AlphaFoldDB" id="A0A8T8HYM7"/>
<dbReference type="EMBL" id="CP072788">
    <property type="protein sequence ID" value="QTR03479.1"/>
    <property type="molecule type" value="Genomic_DNA"/>
</dbReference>
<accession>A0A8T8HYM7</accession>
<proteinExistence type="predicted"/>
<protein>
    <submittedName>
        <fullName evidence="1">Peptidase inhibitor family I36 protein</fullName>
    </submittedName>
</protein>